<dbReference type="InterPro" id="IPR011043">
    <property type="entry name" value="Gal_Oxase/kelch_b-propeller"/>
</dbReference>
<dbReference type="PANTHER" id="PTHR47435:SF4">
    <property type="entry name" value="KELCH REPEAT PROTEIN (AFU_ORTHOLOGUE AFUA_5G12780)"/>
    <property type="match status" value="1"/>
</dbReference>
<proteinExistence type="predicted"/>
<dbReference type="InterPro" id="IPR015915">
    <property type="entry name" value="Kelch-typ_b-propeller"/>
</dbReference>
<dbReference type="Proteomes" id="UP001161017">
    <property type="component" value="Unassembled WGS sequence"/>
</dbReference>
<feature type="region of interest" description="Disordered" evidence="3">
    <location>
        <begin position="471"/>
        <end position="495"/>
    </location>
</feature>
<feature type="compositionally biased region" description="Low complexity" evidence="3">
    <location>
        <begin position="749"/>
        <end position="774"/>
    </location>
</feature>
<feature type="compositionally biased region" description="Basic and acidic residues" evidence="3">
    <location>
        <begin position="730"/>
        <end position="748"/>
    </location>
</feature>
<evidence type="ECO:0000256" key="4">
    <source>
        <dbReference type="SAM" id="Phobius"/>
    </source>
</evidence>
<feature type="region of interest" description="Disordered" evidence="3">
    <location>
        <begin position="651"/>
        <end position="886"/>
    </location>
</feature>
<comment type="caution">
    <text evidence="5">The sequence shown here is derived from an EMBL/GenBank/DDBJ whole genome shotgun (WGS) entry which is preliminary data.</text>
</comment>
<feature type="compositionally biased region" description="Pro residues" evidence="3">
    <location>
        <begin position="688"/>
        <end position="708"/>
    </location>
</feature>
<feature type="compositionally biased region" description="Low complexity" evidence="3">
    <location>
        <begin position="483"/>
        <end position="495"/>
    </location>
</feature>
<evidence type="ECO:0000313" key="6">
    <source>
        <dbReference type="Proteomes" id="UP001161017"/>
    </source>
</evidence>
<evidence type="ECO:0000256" key="3">
    <source>
        <dbReference type="SAM" id="MobiDB-lite"/>
    </source>
</evidence>
<evidence type="ECO:0000313" key="5">
    <source>
        <dbReference type="EMBL" id="MDI1485750.1"/>
    </source>
</evidence>
<feature type="compositionally biased region" description="Polar residues" evidence="3">
    <location>
        <begin position="471"/>
        <end position="482"/>
    </location>
</feature>
<keyword evidence="2" id="KW-0408">Iron</keyword>
<feature type="compositionally biased region" description="Basic and acidic residues" evidence="3">
    <location>
        <begin position="865"/>
        <end position="886"/>
    </location>
</feature>
<dbReference type="EMBL" id="JAPUFD010000002">
    <property type="protein sequence ID" value="MDI1485750.1"/>
    <property type="molecule type" value="Genomic_DNA"/>
</dbReference>
<keyword evidence="6" id="KW-1185">Reference proteome</keyword>
<dbReference type="AlphaFoldDB" id="A0AA43QK31"/>
<keyword evidence="4" id="KW-0812">Transmembrane</keyword>
<dbReference type="Gene3D" id="2.120.10.80">
    <property type="entry name" value="Kelch-type beta propeller"/>
    <property type="match status" value="2"/>
</dbReference>
<dbReference type="SUPFAM" id="SSF50965">
    <property type="entry name" value="Galactose oxidase, central domain"/>
    <property type="match status" value="1"/>
</dbReference>
<reference evidence="5" key="1">
    <citation type="journal article" date="2023" name="Genome Biol. Evol.">
        <title>First Whole Genome Sequence and Flow Cytometry Genome Size Data for the Lichen-Forming Fungus Ramalina farinacea (Ascomycota).</title>
        <authorList>
            <person name="Llewellyn T."/>
            <person name="Mian S."/>
            <person name="Hill R."/>
            <person name="Leitch I.J."/>
            <person name="Gaya E."/>
        </authorList>
    </citation>
    <scope>NUCLEOTIDE SEQUENCE</scope>
    <source>
        <strain evidence="5">LIQ254RAFAR</strain>
    </source>
</reference>
<evidence type="ECO:0000256" key="2">
    <source>
        <dbReference type="ARBA" id="ARBA00023004"/>
    </source>
</evidence>
<evidence type="ECO:0000256" key="1">
    <source>
        <dbReference type="ARBA" id="ARBA00022737"/>
    </source>
</evidence>
<accession>A0AA43QK31</accession>
<sequence length="901" mass="98324">MAVPQNALTLAPDQLQPTYAPPLNLNWTRRAYHSSVVVGDWAYLHMGEVAVGLEAYTNNIVNPAYNHYPINATLSFNLATGWTDPRSIQLQAIPKPESAIYNYGALWHDSKRNEVFSFGGEESYLDSGTYNASYAPFVDRSTYKFLPTTDGRGTWTLNSSHSDPPFSEPGLTRSFGGVSAQSDTSAFWLGGYASNHSSDVYRDAGVLDFIPTPGLITYDFATGAWTNTTLDPSLPLGIPNGSIEWAGMEWFPNFGPNGMLVIWGGETTTNLSMYLPTTLMRPMNNIALYDPVEKTWYAQQISGIAPSVRSRFCSVSASDPSPDSDSITGTHEIYMYGGLYTGLFTQAAKQYDEIWVLSLPAFTWQLLDSSHATGRIGHTCHLVGNRQLLSLGGVDVSQVDAWASPDYQNWNGIGVYDLTAANWLAGLNATAEAYERPKIVQDYYNSNGAYPPTWTQPSLRDLIERQNNNVSTSALSGSGNATSLSAPSHSSSGKPISRSGVIAGATVGGVAGLLLPFLLFYILFFRRRYWRPVADVNELPGDFEERKELSGGENAPRVGRSFLGIRKFVELDAGETAGELDRRTPRNGTRRQTATSNIANEYFGFLRPSGWRTPKLLTPGIKEVVADKTAEPKQEEGDDYFFLKPMAYHHASRQADNKTSKPLSPNVKEVSSAMTPPRCEDNTWPGFPTSPAPPAYLAHPPHPSPISPPSSETTMHGSVTPPTRGPTPPPKEEKPKPLRHHPSQEKGTARPPLARPALARTVSRIPSTTIPSTTNKQQQSRGSRQVENVPPDNSISEPSPTYNTGSSRSQHHIVSPTSTRTQSSTNVGVGRNGKTQVLRKASSRESQRRYRGSVSPESEPGKGSGEMRKGGGRSVESRRVREKGLEGIKTPVKGAVSGVFF</sequence>
<name>A0AA43QK31_9LECA</name>
<feature type="transmembrane region" description="Helical" evidence="4">
    <location>
        <begin position="501"/>
        <end position="524"/>
    </location>
</feature>
<evidence type="ECO:0008006" key="7">
    <source>
        <dbReference type="Google" id="ProtNLM"/>
    </source>
</evidence>
<feature type="compositionally biased region" description="Polar residues" evidence="3">
    <location>
        <begin position="815"/>
        <end position="827"/>
    </location>
</feature>
<keyword evidence="4" id="KW-0472">Membrane</keyword>
<keyword evidence="1" id="KW-0677">Repeat</keyword>
<organism evidence="5 6">
    <name type="scientific">Ramalina farinacea</name>
    <dbReference type="NCBI Taxonomy" id="258253"/>
    <lineage>
        <taxon>Eukaryota</taxon>
        <taxon>Fungi</taxon>
        <taxon>Dikarya</taxon>
        <taxon>Ascomycota</taxon>
        <taxon>Pezizomycotina</taxon>
        <taxon>Lecanoromycetes</taxon>
        <taxon>OSLEUM clade</taxon>
        <taxon>Lecanoromycetidae</taxon>
        <taxon>Lecanorales</taxon>
        <taxon>Lecanorineae</taxon>
        <taxon>Ramalinaceae</taxon>
        <taxon>Ramalina</taxon>
    </lineage>
</organism>
<feature type="compositionally biased region" description="Polar residues" evidence="3">
    <location>
        <begin position="775"/>
        <end position="808"/>
    </location>
</feature>
<protein>
    <recommendedName>
        <fullName evidence="7">Kelch repeat protein</fullName>
    </recommendedName>
</protein>
<dbReference type="PANTHER" id="PTHR47435">
    <property type="entry name" value="KELCH REPEAT PROTEIN (AFU_ORTHOLOGUE AFUA_5G12780)"/>
    <property type="match status" value="1"/>
</dbReference>
<dbReference type="GO" id="GO:0019760">
    <property type="term" value="P:glucosinolate metabolic process"/>
    <property type="evidence" value="ECO:0007669"/>
    <property type="project" value="UniProtKB-ARBA"/>
</dbReference>
<gene>
    <name evidence="5" type="ORF">OHK93_003939</name>
</gene>
<keyword evidence="4" id="KW-1133">Transmembrane helix</keyword>